<evidence type="ECO:0000313" key="3">
    <source>
        <dbReference type="EMBL" id="OVE54187.1"/>
    </source>
</evidence>
<evidence type="ECO:0000313" key="4">
    <source>
        <dbReference type="Proteomes" id="UP000196355"/>
    </source>
</evidence>
<dbReference type="Pfam" id="PF18962">
    <property type="entry name" value="Por_Secre_tail"/>
    <property type="match status" value="1"/>
</dbReference>
<dbReference type="Proteomes" id="UP000196355">
    <property type="component" value="Unassembled WGS sequence"/>
</dbReference>
<name>A0A202BRM6_9FLAO</name>
<keyword evidence="1" id="KW-0732">Signal</keyword>
<evidence type="ECO:0000256" key="1">
    <source>
        <dbReference type="ARBA" id="ARBA00022729"/>
    </source>
</evidence>
<protein>
    <recommendedName>
        <fullName evidence="2">Secretion system C-terminal sorting domain-containing protein</fullName>
    </recommendedName>
</protein>
<sequence>MRKLLFLVLLTVVHLTFAQIISKDLSFGSNGLSDVANYSYSWTMTQDSNGSIYSSYSVPNGNETFVYKLTNNGILDSNFGNNGKTQLPYYTYQCQSKMQPDGKLVIFGYGNVSGGISGSANVGIVYRILPSGQLDTTFGTNGVSIISNDFNSDTNGRSLGLILQNGKILIYNSTAIYRLNANGSMDTSFGVNGSVAIQGNFYYGAFVLLDNQSNIICLTKINSPYSNSIIEKFNPNGQPLMNFGNNGVVQSNLDFAPFSTAIIDSNNKIVISKSNSTNNEVFRLNPDGTLDTTFNCALSVIHPTALAKSITEKDGHYYIGGNQSSHPYIPYGSDESPIFFTKLTQGGSIASDFGYYEDSSFASIEEIIVNNNNIISNVGGSIVKYLFNTTTLSTLNITKAENDISFENPVTLNLVYKSKEKIGKIDIYSIDGKLLKTVRENNSNVSELQKGVYIAKTTFENGKILTKKLIKN</sequence>
<dbReference type="EMBL" id="MVAG01000164">
    <property type="protein sequence ID" value="OVE54187.1"/>
    <property type="molecule type" value="Genomic_DNA"/>
</dbReference>
<dbReference type="NCBIfam" id="TIGR02608">
    <property type="entry name" value="delta_60_rpt"/>
    <property type="match status" value="4"/>
</dbReference>
<dbReference type="Pfam" id="PF17164">
    <property type="entry name" value="DUF5122"/>
    <property type="match status" value="3"/>
</dbReference>
<comment type="caution">
    <text evidence="3">The sequence shown here is derived from an EMBL/GenBank/DDBJ whole genome shotgun (WGS) entry which is preliminary data.</text>
</comment>
<organism evidence="3 4">
    <name type="scientific">Chryseobacterium mucoviscidosis</name>
    <dbReference type="NCBI Taxonomy" id="1945581"/>
    <lineage>
        <taxon>Bacteria</taxon>
        <taxon>Pseudomonadati</taxon>
        <taxon>Bacteroidota</taxon>
        <taxon>Flavobacteriia</taxon>
        <taxon>Flavobacteriales</taxon>
        <taxon>Weeksellaceae</taxon>
        <taxon>Chryseobacterium group</taxon>
        <taxon>Chryseobacterium</taxon>
    </lineage>
</organism>
<gene>
    <name evidence="3" type="ORF">B0E34_19300</name>
</gene>
<dbReference type="InterPro" id="IPR026444">
    <property type="entry name" value="Secre_tail"/>
</dbReference>
<accession>A0A202BRM6</accession>
<evidence type="ECO:0000259" key="2">
    <source>
        <dbReference type="Pfam" id="PF18962"/>
    </source>
</evidence>
<dbReference type="NCBIfam" id="TIGR04183">
    <property type="entry name" value="Por_Secre_tail"/>
    <property type="match status" value="1"/>
</dbReference>
<dbReference type="AlphaFoldDB" id="A0A202BRM6"/>
<dbReference type="InterPro" id="IPR013431">
    <property type="entry name" value="Delta_60_rpt"/>
</dbReference>
<feature type="domain" description="Secretion system C-terminal sorting" evidence="2">
    <location>
        <begin position="408"/>
        <end position="470"/>
    </location>
</feature>
<dbReference type="Gene3D" id="2.80.10.50">
    <property type="match status" value="3"/>
</dbReference>
<keyword evidence="4" id="KW-1185">Reference proteome</keyword>
<dbReference type="RefSeq" id="WP_087712121.1">
    <property type="nucleotide sequence ID" value="NZ_MVAG01000164.1"/>
</dbReference>
<proteinExistence type="predicted"/>
<reference evidence="4" key="1">
    <citation type="submission" date="2017-02" db="EMBL/GenBank/DDBJ databases">
        <authorList>
            <person name="Tetz G."/>
            <person name="Tetz V."/>
        </authorList>
    </citation>
    <scope>NUCLEOTIDE SEQUENCE [LARGE SCALE GENOMIC DNA]</scope>
    <source>
        <strain evidence="4">VT16-26</strain>
    </source>
</reference>